<keyword evidence="6" id="KW-0131">Cell cycle</keyword>
<dbReference type="InterPro" id="IPR019933">
    <property type="entry name" value="DivIVA_domain"/>
</dbReference>
<evidence type="ECO:0000313" key="10">
    <source>
        <dbReference type="Proteomes" id="UP000004594"/>
    </source>
</evidence>
<gene>
    <name evidence="9" type="ORF">HMPREF9220_1291</name>
</gene>
<evidence type="ECO:0000256" key="1">
    <source>
        <dbReference type="ARBA" id="ARBA00004496"/>
    </source>
</evidence>
<dbReference type="Proteomes" id="UP000004594">
    <property type="component" value="Unassembled WGS sequence"/>
</dbReference>
<dbReference type="InterPro" id="IPR007793">
    <property type="entry name" value="DivIVA_fam"/>
</dbReference>
<dbReference type="PANTHER" id="PTHR35794">
    <property type="entry name" value="CELL DIVISION PROTEIN DIVIVA"/>
    <property type="match status" value="1"/>
</dbReference>
<comment type="subcellular location">
    <subcellularLocation>
        <location evidence="1">Cytoplasm</location>
    </subcellularLocation>
</comment>
<evidence type="ECO:0000256" key="4">
    <source>
        <dbReference type="ARBA" id="ARBA00022618"/>
    </source>
</evidence>
<name>E4L7E2_9FIRM</name>
<comment type="similarity">
    <text evidence="2">Belongs to the DivIVA family.</text>
</comment>
<dbReference type="PANTHER" id="PTHR35794:SF2">
    <property type="entry name" value="CELL DIVISION PROTEIN DIVIVA"/>
    <property type="match status" value="1"/>
</dbReference>
<dbReference type="OrthoDB" id="9815492at2"/>
<evidence type="ECO:0000256" key="8">
    <source>
        <dbReference type="SAM" id="MobiDB-lite"/>
    </source>
</evidence>
<accession>E4L7E2</accession>
<proteinExistence type="inferred from homology"/>
<evidence type="ECO:0000256" key="6">
    <source>
        <dbReference type="ARBA" id="ARBA00023306"/>
    </source>
</evidence>
<reference evidence="9 10" key="1">
    <citation type="submission" date="2010-11" db="EMBL/GenBank/DDBJ databases">
        <authorList>
            <person name="Durkin A.S."/>
            <person name="Madupu R."/>
            <person name="Torralba M."/>
            <person name="Gillis M."/>
            <person name="Methe B."/>
            <person name="Sutton G."/>
            <person name="Nelson K.E."/>
        </authorList>
    </citation>
    <scope>NUCLEOTIDE SEQUENCE [LARGE SCALE GENOMIC DNA]</scope>
    <source>
        <strain evidence="9 10">UPII 345-E</strain>
    </source>
</reference>
<dbReference type="GO" id="GO:0005737">
    <property type="term" value="C:cytoplasm"/>
    <property type="evidence" value="ECO:0007669"/>
    <property type="project" value="UniProtKB-SubCell"/>
</dbReference>
<feature type="coiled-coil region" evidence="7">
    <location>
        <begin position="28"/>
        <end position="62"/>
    </location>
</feature>
<dbReference type="EMBL" id="AENT01000001">
    <property type="protein sequence ID" value="EFR43394.1"/>
    <property type="molecule type" value="Genomic_DNA"/>
</dbReference>
<evidence type="ECO:0000313" key="9">
    <source>
        <dbReference type="EMBL" id="EFR43394.1"/>
    </source>
</evidence>
<dbReference type="Pfam" id="PF05103">
    <property type="entry name" value="DivIVA"/>
    <property type="match status" value="1"/>
</dbReference>
<feature type="compositionally biased region" description="Basic and acidic residues" evidence="8">
    <location>
        <begin position="185"/>
        <end position="205"/>
    </location>
</feature>
<organism evidence="9 10">
    <name type="scientific">Dialister micraerophilus UPII 345-E</name>
    <dbReference type="NCBI Taxonomy" id="910314"/>
    <lineage>
        <taxon>Bacteria</taxon>
        <taxon>Bacillati</taxon>
        <taxon>Bacillota</taxon>
        <taxon>Negativicutes</taxon>
        <taxon>Veillonellales</taxon>
        <taxon>Veillonellaceae</taxon>
        <taxon>Dialister</taxon>
    </lineage>
</organism>
<dbReference type="Gene3D" id="6.10.250.660">
    <property type="match status" value="1"/>
</dbReference>
<evidence type="ECO:0000256" key="7">
    <source>
        <dbReference type="SAM" id="Coils"/>
    </source>
</evidence>
<dbReference type="NCBIfam" id="TIGR03544">
    <property type="entry name" value="DivI1A_domain"/>
    <property type="match status" value="1"/>
</dbReference>
<sequence>MITPMDIHNKTFSRQLRGYSQEEVNAFLEELASDYEKIYREHREAEEEMDTIRTKLRNYEKMEATMSSTLVMAQETAENVKRAAEKEAELCIREAKAKASKIVADAESARREINANLIKTEGDLNLYIEKILSNFKSAFSLVEACKSTPAPKIIEEPENAPHEDDLYAEELSSKAEETEEIEETTENKEESTEADAQEKTEESNE</sequence>
<keyword evidence="4" id="KW-0132">Cell division</keyword>
<feature type="region of interest" description="Disordered" evidence="8">
    <location>
        <begin position="152"/>
        <end position="205"/>
    </location>
</feature>
<evidence type="ECO:0000256" key="3">
    <source>
        <dbReference type="ARBA" id="ARBA00022490"/>
    </source>
</evidence>
<comment type="caution">
    <text evidence="9">The sequence shown here is derived from an EMBL/GenBank/DDBJ whole genome shotgun (WGS) entry which is preliminary data.</text>
</comment>
<protein>
    <submittedName>
        <fullName evidence="9">DivIVA domain protein</fullName>
    </submittedName>
</protein>
<evidence type="ECO:0000256" key="5">
    <source>
        <dbReference type="ARBA" id="ARBA00023054"/>
    </source>
</evidence>
<dbReference type="RefSeq" id="WP_007553756.1">
    <property type="nucleotide sequence ID" value="NZ_AENT01000001.1"/>
</dbReference>
<keyword evidence="5 7" id="KW-0175">Coiled coil</keyword>
<keyword evidence="3" id="KW-0963">Cytoplasm</keyword>
<dbReference type="AlphaFoldDB" id="E4L7E2"/>
<feature type="compositionally biased region" description="Basic and acidic residues" evidence="8">
    <location>
        <begin position="153"/>
        <end position="176"/>
    </location>
</feature>
<dbReference type="eggNOG" id="COG3599">
    <property type="taxonomic scope" value="Bacteria"/>
</dbReference>
<dbReference type="GO" id="GO:0051301">
    <property type="term" value="P:cell division"/>
    <property type="evidence" value="ECO:0007669"/>
    <property type="project" value="UniProtKB-KW"/>
</dbReference>
<evidence type="ECO:0000256" key="2">
    <source>
        <dbReference type="ARBA" id="ARBA00009008"/>
    </source>
</evidence>